<proteinExistence type="predicted"/>
<feature type="region of interest" description="Disordered" evidence="2">
    <location>
        <begin position="112"/>
        <end position="134"/>
    </location>
</feature>
<accession>A0A0G4HTR4</accession>
<evidence type="ECO:0000256" key="1">
    <source>
        <dbReference type="SAM" id="Coils"/>
    </source>
</evidence>
<name>A0A0G4HTR4_9ALVE</name>
<sequence length="167" mass="18563">MAKGRQQQKEVRDGKRKIAEMKAELEKKEQEGKKLKQLAEEHLCAARWSYFEKDFLAVKDGRKCDAKGVGFKIVRRDRLIVPGVFGEFYSVQMNSRGGIHYRPWLGRLSGHAGSRASTSHDTGSGSDGGPAGRCTGEAAFGDPLQLQGGRLRKDLESISDWMLVPIE</sequence>
<dbReference type="AlphaFoldDB" id="A0A0G4HTR4"/>
<protein>
    <submittedName>
        <fullName evidence="3">Uncharacterized protein</fullName>
    </submittedName>
</protein>
<reference evidence="3" key="1">
    <citation type="submission" date="2014-11" db="EMBL/GenBank/DDBJ databases">
        <authorList>
            <person name="Otto D Thomas"/>
            <person name="Naeem Raeece"/>
        </authorList>
    </citation>
    <scope>NUCLEOTIDE SEQUENCE</scope>
</reference>
<gene>
    <name evidence="3" type="ORF">Cvel_8514</name>
</gene>
<evidence type="ECO:0000256" key="2">
    <source>
        <dbReference type="SAM" id="MobiDB-lite"/>
    </source>
</evidence>
<organism evidence="3">
    <name type="scientific">Chromera velia CCMP2878</name>
    <dbReference type="NCBI Taxonomy" id="1169474"/>
    <lineage>
        <taxon>Eukaryota</taxon>
        <taxon>Sar</taxon>
        <taxon>Alveolata</taxon>
        <taxon>Colpodellida</taxon>
        <taxon>Chromeraceae</taxon>
        <taxon>Chromera</taxon>
    </lineage>
</organism>
<feature type="coiled-coil region" evidence="1">
    <location>
        <begin position="11"/>
        <end position="45"/>
    </location>
</feature>
<keyword evidence="1" id="KW-0175">Coiled coil</keyword>
<dbReference type="EMBL" id="CDMZ01003842">
    <property type="protein sequence ID" value="CEM47795.1"/>
    <property type="molecule type" value="Genomic_DNA"/>
</dbReference>
<dbReference type="VEuPathDB" id="CryptoDB:Cvel_8514"/>
<evidence type="ECO:0000313" key="3">
    <source>
        <dbReference type="EMBL" id="CEM47795.1"/>
    </source>
</evidence>